<evidence type="ECO:0000313" key="3">
    <source>
        <dbReference type="Proteomes" id="UP000002505"/>
    </source>
</evidence>
<keyword evidence="3" id="KW-1185">Reference proteome</keyword>
<dbReference type="HOGENOM" id="CLU_3148899_0_0_11"/>
<protein>
    <submittedName>
        <fullName evidence="2">Uncharacterized protein</fullName>
    </submittedName>
</protein>
<keyword evidence="1" id="KW-0472">Membrane</keyword>
<evidence type="ECO:0000313" key="2">
    <source>
        <dbReference type="EMBL" id="ACL41919.1"/>
    </source>
</evidence>
<dbReference type="EMBL" id="CP001342">
    <property type="protein sequence ID" value="ACL41919.1"/>
    <property type="molecule type" value="Genomic_DNA"/>
</dbReference>
<feature type="transmembrane region" description="Helical" evidence="1">
    <location>
        <begin position="20"/>
        <end position="47"/>
    </location>
</feature>
<proteinExistence type="predicted"/>
<dbReference type="Proteomes" id="UP000002505">
    <property type="component" value="Plasmid pACHL01"/>
</dbReference>
<reference evidence="2" key="1">
    <citation type="submission" date="2009-01" db="EMBL/GenBank/DDBJ databases">
        <title>Complete sequence of plasmid1 of Arthrobacter chlorophenolicus A6.</title>
        <authorList>
            <consortium name="US DOE Joint Genome Institute"/>
            <person name="Lucas S."/>
            <person name="Copeland A."/>
            <person name="Lapidus A."/>
            <person name="Glavina del Rio T."/>
            <person name="Tice H."/>
            <person name="Bruce D."/>
            <person name="Goodwin L."/>
            <person name="Pitluck S."/>
            <person name="Goltsman E."/>
            <person name="Clum A."/>
            <person name="Larimer F."/>
            <person name="Land M."/>
            <person name="Hauser L."/>
            <person name="Kyrpides N."/>
            <person name="Mikhailova N."/>
            <person name="Jansson J."/>
            <person name="Richardson P."/>
        </authorList>
    </citation>
    <scope>NUCLEOTIDE SEQUENCE [LARGE SCALE GENOMIC DNA]</scope>
    <source>
        <strain evidence="2">A6</strain>
        <plasmid evidence="2">pACHL01</plasmid>
    </source>
</reference>
<name>B8HHM2_PSECP</name>
<sequence length="48" mass="5047">MDAEEEYPPPIVPTLDAERSLLGAQLAIAITMMMAATAAAAMSANFFC</sequence>
<organism evidence="2 3">
    <name type="scientific">Pseudarthrobacter chlorophenolicus (strain ATCC 700700 / DSM 12829 / CIP 107037 / JCM 12360 / KCTC 9906 / NCIMB 13794 / A6)</name>
    <name type="common">Arthrobacter chlorophenolicus</name>
    <dbReference type="NCBI Taxonomy" id="452863"/>
    <lineage>
        <taxon>Bacteria</taxon>
        <taxon>Bacillati</taxon>
        <taxon>Actinomycetota</taxon>
        <taxon>Actinomycetes</taxon>
        <taxon>Micrococcales</taxon>
        <taxon>Micrococcaceae</taxon>
        <taxon>Pseudarthrobacter</taxon>
    </lineage>
</organism>
<dbReference type="KEGG" id="ach:Achl_3968"/>
<accession>B8HHM2</accession>
<keyword evidence="1" id="KW-1133">Transmembrane helix</keyword>
<keyword evidence="1" id="KW-0812">Transmembrane</keyword>
<evidence type="ECO:0000256" key="1">
    <source>
        <dbReference type="SAM" id="Phobius"/>
    </source>
</evidence>
<dbReference type="AlphaFoldDB" id="B8HHM2"/>
<keyword evidence="2" id="KW-0614">Plasmid</keyword>
<gene>
    <name evidence="2" type="ordered locus">Achl_3968</name>
</gene>
<geneLocation type="plasmid" evidence="2 3">
    <name>pACHL01</name>
</geneLocation>